<proteinExistence type="predicted"/>
<evidence type="ECO:0000313" key="2">
    <source>
        <dbReference type="Proteomes" id="UP000215413"/>
    </source>
</evidence>
<name>A0A233V1V1_FINMA</name>
<dbReference type="EMBL" id="NDYC01000049">
    <property type="protein sequence ID" value="OXZ26361.1"/>
    <property type="molecule type" value="Genomic_DNA"/>
</dbReference>
<organism evidence="1 2">
    <name type="scientific">Finegoldia magna</name>
    <name type="common">Peptostreptococcus magnus</name>
    <dbReference type="NCBI Taxonomy" id="1260"/>
    <lineage>
        <taxon>Bacteria</taxon>
        <taxon>Bacillati</taxon>
        <taxon>Bacillota</taxon>
        <taxon>Tissierellia</taxon>
        <taxon>Tissierellales</taxon>
        <taxon>Peptoniphilaceae</taxon>
        <taxon>Finegoldia</taxon>
    </lineage>
</organism>
<gene>
    <name evidence="1" type="ORF">B9N49_09500</name>
</gene>
<accession>A0A233V1V1</accession>
<dbReference type="RefSeq" id="WP_094206512.1">
    <property type="nucleotide sequence ID" value="NZ_NDYC01000049.1"/>
</dbReference>
<reference evidence="2" key="1">
    <citation type="submission" date="2017-04" db="EMBL/GenBank/DDBJ databases">
        <title>Finegoldia magna isolated from orthopedic joint implant-associated infections.</title>
        <authorList>
            <person name="Bjorklund S."/>
            <person name="Bruggemann H."/>
            <person name="Jensen A."/>
            <person name="Hellmark B."/>
            <person name="Soderquist B."/>
        </authorList>
    </citation>
    <scope>NUCLEOTIDE SEQUENCE [LARGE SCALE GENOMIC DNA]</scope>
    <source>
        <strain evidence="2">CCUG 54800</strain>
    </source>
</reference>
<dbReference type="NCBIfam" id="TIGR04116">
    <property type="entry name" value="CXXX_rpt_assoc"/>
    <property type="match status" value="1"/>
</dbReference>
<evidence type="ECO:0000313" key="1">
    <source>
        <dbReference type="EMBL" id="OXZ26361.1"/>
    </source>
</evidence>
<comment type="caution">
    <text evidence="1">The sequence shown here is derived from an EMBL/GenBank/DDBJ whole genome shotgun (WGS) entry which is preliminary data.</text>
</comment>
<sequence length="88" mass="10687">MKEVGTLTQGECSNIEEILEKKIALENLLKILSESQEIYKKVVRDYKNIVEEYEKWWRDTSDKYIWENTENSFWSIDFKSRKVYLVDE</sequence>
<dbReference type="Proteomes" id="UP000215413">
    <property type="component" value="Unassembled WGS sequence"/>
</dbReference>
<protein>
    <submittedName>
        <fullName evidence="1">CXXX repeat peptide modification system protein</fullName>
    </submittedName>
</protein>
<dbReference type="AlphaFoldDB" id="A0A233V1V1"/>
<dbReference type="InterPro" id="IPR026413">
    <property type="entry name" value="CXXX_rpt_assoc"/>
</dbReference>